<protein>
    <submittedName>
        <fullName evidence="1">Uncharacterized protein</fullName>
    </submittedName>
</protein>
<evidence type="ECO:0000313" key="1">
    <source>
        <dbReference type="EMBL" id="CRY96392.1"/>
    </source>
</evidence>
<dbReference type="EMBL" id="LN853657">
    <property type="protein sequence ID" value="CRY96392.1"/>
    <property type="molecule type" value="Genomic_DNA"/>
</dbReference>
<sequence length="65" mass="7070">MTKEACRDYLDRAIEALEDMREALDDSSSDAAISFLEAALDAQDLVGRAIFEAMRAVVTTKNTGS</sequence>
<organism evidence="1">
    <name type="scientific">uncultured prokaryote</name>
    <dbReference type="NCBI Taxonomy" id="198431"/>
    <lineage>
        <taxon>unclassified sequences</taxon>
        <taxon>environmental samples</taxon>
    </lineage>
</organism>
<name>A0A0H5QKU1_9ZZZZ</name>
<geneLocation type="plasmid" evidence="1">
    <name>pRGFK1076</name>
</geneLocation>
<proteinExistence type="predicted"/>
<reference evidence="1" key="2">
    <citation type="submission" date="2015-07" db="EMBL/GenBank/DDBJ databases">
        <title>Plasmids, circular viruses and viroids from rat gut.</title>
        <authorList>
            <person name="Jorgensen T.J."/>
            <person name="Hansen M.A."/>
            <person name="Xu Z."/>
            <person name="Tabak M.A."/>
            <person name="Sorensen S.J."/>
            <person name="Hansen L.H."/>
        </authorList>
    </citation>
    <scope>NUCLEOTIDE SEQUENCE</scope>
    <source>
        <plasmid evidence="1">pRGFK1076</plasmid>
    </source>
</reference>
<reference evidence="1" key="1">
    <citation type="submission" date="2015-06" db="EMBL/GenBank/DDBJ databases">
        <authorList>
            <person name="Joergensen T."/>
        </authorList>
    </citation>
    <scope>NUCLEOTIDE SEQUENCE</scope>
    <source>
        <plasmid evidence="1">pRGFK1076</plasmid>
    </source>
</reference>
<keyword evidence="1" id="KW-0614">Plasmid</keyword>
<accession>A0A0H5QKU1</accession>
<dbReference type="AlphaFoldDB" id="A0A0H5QKU1"/>